<dbReference type="Proteomes" id="UP001189619">
    <property type="component" value="Chromosome"/>
</dbReference>
<dbReference type="RefSeq" id="WP_304414421.1">
    <property type="nucleotide sequence ID" value="NZ_OY569118.1"/>
</dbReference>
<dbReference type="InterPro" id="IPR027635">
    <property type="entry name" value="Lantibiotic2_lead_pep_dom"/>
</dbReference>
<evidence type="ECO:0000313" key="2">
    <source>
        <dbReference type="Proteomes" id="UP001189619"/>
    </source>
</evidence>
<accession>A0AA48MCK2</accession>
<evidence type="ECO:0000313" key="1">
    <source>
        <dbReference type="EMBL" id="CAJ1003100.1"/>
    </source>
</evidence>
<organism evidence="1 2">
    <name type="scientific">Brevibacillus aydinogluensis</name>
    <dbReference type="NCBI Taxonomy" id="927786"/>
    <lineage>
        <taxon>Bacteria</taxon>
        <taxon>Bacillati</taxon>
        <taxon>Bacillota</taxon>
        <taxon>Bacilli</taxon>
        <taxon>Bacillales</taxon>
        <taxon>Paenibacillaceae</taxon>
        <taxon>Brevibacillus</taxon>
    </lineage>
</organism>
<dbReference type="GO" id="GO:0042742">
    <property type="term" value="P:defense response to bacterium"/>
    <property type="evidence" value="ECO:0007669"/>
    <property type="project" value="InterPro"/>
</dbReference>
<dbReference type="NCBIfam" id="TIGR03898">
    <property type="entry name" value="lanti_MRSA_kill"/>
    <property type="match status" value="1"/>
</dbReference>
<protein>
    <submittedName>
        <fullName evidence="1">Mersacidin/lichenicidin family type 2 lantibiotic</fullName>
    </submittedName>
</protein>
<reference evidence="1" key="1">
    <citation type="submission" date="2023-07" db="EMBL/GenBank/DDBJ databases">
        <authorList>
            <person name="Ivanov I."/>
            <person name="Teneva D."/>
            <person name="Stoikov I."/>
        </authorList>
    </citation>
    <scope>NUCLEOTIDE SEQUENCE</scope>
    <source>
        <strain evidence="1">4475</strain>
    </source>
</reference>
<dbReference type="KEGG" id="bayd:BSPP4475_12290"/>
<dbReference type="EMBL" id="OY569118">
    <property type="protein sequence ID" value="CAJ1003100.1"/>
    <property type="molecule type" value="Genomic_DNA"/>
</dbReference>
<keyword evidence="2" id="KW-1185">Reference proteome</keyword>
<gene>
    <name evidence="1" type="ORF">BSPP4475_12290</name>
</gene>
<name>A0AA48MCK2_9BACL</name>
<dbReference type="AlphaFoldDB" id="A0AA48MCK2"/>
<proteinExistence type="predicted"/>
<sequence length="60" mass="7057">MIVDQEGWVEVNGKKIRVEELIRAWKDPDYREQLSHLLGRVPHPSGYPLDELSEEILDQE</sequence>